<gene>
    <name evidence="2" type="ORF">ABVV53_14775</name>
</gene>
<dbReference type="Proteomes" id="UP001548713">
    <property type="component" value="Unassembled WGS sequence"/>
</dbReference>
<name>A0ABV2D4A5_9SPHN</name>
<evidence type="ECO:0000256" key="1">
    <source>
        <dbReference type="SAM" id="SignalP"/>
    </source>
</evidence>
<evidence type="ECO:0000313" key="3">
    <source>
        <dbReference type="Proteomes" id="UP001548713"/>
    </source>
</evidence>
<keyword evidence="3" id="KW-1185">Reference proteome</keyword>
<proteinExistence type="predicted"/>
<organism evidence="2 3">
    <name type="scientific">Novosphingobium kalidii</name>
    <dbReference type="NCBI Taxonomy" id="3230299"/>
    <lineage>
        <taxon>Bacteria</taxon>
        <taxon>Pseudomonadati</taxon>
        <taxon>Pseudomonadota</taxon>
        <taxon>Alphaproteobacteria</taxon>
        <taxon>Sphingomonadales</taxon>
        <taxon>Sphingomonadaceae</taxon>
        <taxon>Novosphingobium</taxon>
    </lineage>
</organism>
<sequence length="67" mass="7143">MIWKHSLAAALLTVGLAACSDPDEVDVLPENMREENLPAVETYQEPHSDVDVKAVDVGDDAVAVPAN</sequence>
<dbReference type="PROSITE" id="PS51257">
    <property type="entry name" value="PROKAR_LIPOPROTEIN"/>
    <property type="match status" value="1"/>
</dbReference>
<reference evidence="2 3" key="1">
    <citation type="submission" date="2024-07" db="EMBL/GenBank/DDBJ databases">
        <title>Novosphingobium kalidii RD2P27.</title>
        <authorList>
            <person name="Sun J.-Q."/>
        </authorList>
    </citation>
    <scope>NUCLEOTIDE SEQUENCE [LARGE SCALE GENOMIC DNA]</scope>
    <source>
        <strain evidence="2 3">RD2P27</strain>
    </source>
</reference>
<feature type="signal peptide" evidence="1">
    <location>
        <begin position="1"/>
        <end position="20"/>
    </location>
</feature>
<comment type="caution">
    <text evidence="2">The sequence shown here is derived from an EMBL/GenBank/DDBJ whole genome shotgun (WGS) entry which is preliminary data.</text>
</comment>
<evidence type="ECO:0000313" key="2">
    <source>
        <dbReference type="EMBL" id="MET1756706.1"/>
    </source>
</evidence>
<keyword evidence="1" id="KW-0732">Signal</keyword>
<feature type="chain" id="PRO_5046082445" description="Secreted protein" evidence="1">
    <location>
        <begin position="21"/>
        <end position="67"/>
    </location>
</feature>
<protein>
    <recommendedName>
        <fullName evidence="4">Secreted protein</fullName>
    </recommendedName>
</protein>
<dbReference type="EMBL" id="JBEWLY010000023">
    <property type="protein sequence ID" value="MET1756706.1"/>
    <property type="molecule type" value="Genomic_DNA"/>
</dbReference>
<dbReference type="RefSeq" id="WP_353985195.1">
    <property type="nucleotide sequence ID" value="NZ_JBEWLY010000023.1"/>
</dbReference>
<accession>A0ABV2D4A5</accession>
<evidence type="ECO:0008006" key="4">
    <source>
        <dbReference type="Google" id="ProtNLM"/>
    </source>
</evidence>